<dbReference type="Proteomes" id="UP000192491">
    <property type="component" value="Unassembled WGS sequence"/>
</dbReference>
<evidence type="ECO:0000313" key="2">
    <source>
        <dbReference type="EMBL" id="OQX03977.1"/>
    </source>
</evidence>
<sequence>MSNAEHTPLTLAQGLLLASACILLLPSPWLETKWHWFLLEVIGLFLGIMLLVIHRREALPIPGIVVAFIAYVSVTFALYLIPVPPDVWLALP</sequence>
<dbReference type="EMBL" id="MTEJ01000367">
    <property type="protein sequence ID" value="OQX03977.1"/>
    <property type="molecule type" value="Genomic_DNA"/>
</dbReference>
<reference evidence="2 3" key="1">
    <citation type="submission" date="2017-01" db="EMBL/GenBank/DDBJ databases">
        <title>Novel large sulfur bacteria in the metagenomes of groundwater-fed chemosynthetic microbial mats in the Lake Huron basin.</title>
        <authorList>
            <person name="Sharrar A.M."/>
            <person name="Flood B.E."/>
            <person name="Bailey J.V."/>
            <person name="Jones D.S."/>
            <person name="Biddanda B."/>
            <person name="Ruberg S.A."/>
            <person name="Marcus D.N."/>
            <person name="Dick G.J."/>
        </authorList>
    </citation>
    <scope>NUCLEOTIDE SEQUENCE [LARGE SCALE GENOMIC DNA]</scope>
    <source>
        <strain evidence="2">A8</strain>
    </source>
</reference>
<evidence type="ECO:0000313" key="3">
    <source>
        <dbReference type="Proteomes" id="UP000192491"/>
    </source>
</evidence>
<evidence type="ECO:0000256" key="1">
    <source>
        <dbReference type="SAM" id="Phobius"/>
    </source>
</evidence>
<dbReference type="AlphaFoldDB" id="A0A1Y1QEP8"/>
<gene>
    <name evidence="2" type="ORF">BWK73_37710</name>
</gene>
<accession>A0A1Y1QEP8</accession>
<feature type="non-terminal residue" evidence="2">
    <location>
        <position position="92"/>
    </location>
</feature>
<feature type="transmembrane region" description="Helical" evidence="1">
    <location>
        <begin position="34"/>
        <end position="53"/>
    </location>
</feature>
<proteinExistence type="predicted"/>
<organism evidence="2 3">
    <name type="scientific">Thiothrix lacustris</name>
    <dbReference type="NCBI Taxonomy" id="525917"/>
    <lineage>
        <taxon>Bacteria</taxon>
        <taxon>Pseudomonadati</taxon>
        <taxon>Pseudomonadota</taxon>
        <taxon>Gammaproteobacteria</taxon>
        <taxon>Thiotrichales</taxon>
        <taxon>Thiotrichaceae</taxon>
        <taxon>Thiothrix</taxon>
    </lineage>
</organism>
<feature type="transmembrane region" description="Helical" evidence="1">
    <location>
        <begin position="60"/>
        <end position="81"/>
    </location>
</feature>
<keyword evidence="1" id="KW-0472">Membrane</keyword>
<comment type="caution">
    <text evidence="2">The sequence shown here is derived from an EMBL/GenBank/DDBJ whole genome shotgun (WGS) entry which is preliminary data.</text>
</comment>
<name>A0A1Y1QEP8_9GAMM</name>
<protein>
    <submittedName>
        <fullName evidence="2">Uncharacterized protein</fullName>
    </submittedName>
</protein>
<keyword evidence="1" id="KW-1133">Transmembrane helix</keyword>
<keyword evidence="1" id="KW-0812">Transmembrane</keyword>